<organism evidence="1 2">
    <name type="scientific">Nocardia caishijiensis</name>
    <dbReference type="NCBI Taxonomy" id="184756"/>
    <lineage>
        <taxon>Bacteria</taxon>
        <taxon>Bacillati</taxon>
        <taxon>Actinomycetota</taxon>
        <taxon>Actinomycetes</taxon>
        <taxon>Mycobacteriales</taxon>
        <taxon>Nocardiaceae</taxon>
        <taxon>Nocardia</taxon>
    </lineage>
</organism>
<name>A0ABQ6YMP2_9NOCA</name>
<dbReference type="Proteomes" id="UP000798951">
    <property type="component" value="Unassembled WGS sequence"/>
</dbReference>
<dbReference type="RefSeq" id="WP_067983610.1">
    <property type="nucleotide sequence ID" value="NZ_VMSD01000004.1"/>
</dbReference>
<sequence length="190" mass="21164">MNEDILDRAYTRSVDIHRLASHFTRRRYVHLPGLVRAERAARLLESTEGLARRRVECGLENVSWDEQELVVGDPGYEFCRSPRLTQLIRMLVGTTVGPPVCWTSCYSVGEYINPHRDRGGTAQLLLCLKSPLTSSQGGSLILEGAELFLSPGDAVLFEATRLEHHTTPLVASEVDPAPTRTVLVARYYSA</sequence>
<gene>
    <name evidence="1" type="ORF">FNL39_104489</name>
</gene>
<evidence type="ECO:0008006" key="3">
    <source>
        <dbReference type="Google" id="ProtNLM"/>
    </source>
</evidence>
<keyword evidence="2" id="KW-1185">Reference proteome</keyword>
<protein>
    <recommendedName>
        <fullName evidence="3">2-oxoglutarate-Fe(II)-dependent oxygenase superfamily protein</fullName>
    </recommendedName>
</protein>
<proteinExistence type="predicted"/>
<reference evidence="1 2" key="1">
    <citation type="submission" date="2019-07" db="EMBL/GenBank/DDBJ databases">
        <title>Genomic Encyclopedia of Type Strains, Phase IV (KMG-IV): sequencing the most valuable type-strain genomes for metagenomic binning, comparative biology and taxonomic classification.</title>
        <authorList>
            <person name="Goeker M."/>
        </authorList>
    </citation>
    <scope>NUCLEOTIDE SEQUENCE [LARGE SCALE GENOMIC DNA]</scope>
    <source>
        <strain evidence="1 2">DSM 44831</strain>
    </source>
</reference>
<evidence type="ECO:0000313" key="1">
    <source>
        <dbReference type="EMBL" id="KAF0847067.1"/>
    </source>
</evidence>
<comment type="caution">
    <text evidence="1">The sequence shown here is derived from an EMBL/GenBank/DDBJ whole genome shotgun (WGS) entry which is preliminary data.</text>
</comment>
<accession>A0ABQ6YMP2</accession>
<evidence type="ECO:0000313" key="2">
    <source>
        <dbReference type="Proteomes" id="UP000798951"/>
    </source>
</evidence>
<dbReference type="EMBL" id="VMSD01000004">
    <property type="protein sequence ID" value="KAF0847067.1"/>
    <property type="molecule type" value="Genomic_DNA"/>
</dbReference>